<organism evidence="2 3">
    <name type="scientific">Cannabis sativa</name>
    <name type="common">Hemp</name>
    <name type="synonym">Marijuana</name>
    <dbReference type="NCBI Taxonomy" id="3483"/>
    <lineage>
        <taxon>Eukaryota</taxon>
        <taxon>Viridiplantae</taxon>
        <taxon>Streptophyta</taxon>
        <taxon>Embryophyta</taxon>
        <taxon>Tracheophyta</taxon>
        <taxon>Spermatophyta</taxon>
        <taxon>Magnoliopsida</taxon>
        <taxon>eudicotyledons</taxon>
        <taxon>Gunneridae</taxon>
        <taxon>Pentapetalae</taxon>
        <taxon>rosids</taxon>
        <taxon>fabids</taxon>
        <taxon>Rosales</taxon>
        <taxon>Cannabaceae</taxon>
        <taxon>Cannabis</taxon>
    </lineage>
</organism>
<keyword evidence="3" id="KW-1185">Reference proteome</keyword>
<protein>
    <submittedName>
        <fullName evidence="2">Uncharacterized protein</fullName>
    </submittedName>
</protein>
<proteinExistence type="predicted"/>
<accession>A0A803Q803</accession>
<feature type="region of interest" description="Disordered" evidence="1">
    <location>
        <begin position="62"/>
        <end position="92"/>
    </location>
</feature>
<dbReference type="EnsemblPlants" id="evm.model.08.1222">
    <property type="protein sequence ID" value="cds.evm.model.08.1222"/>
    <property type="gene ID" value="evm.TU.08.1222"/>
</dbReference>
<name>A0A803Q803_CANSA</name>
<evidence type="ECO:0000313" key="2">
    <source>
        <dbReference type="EnsemblPlants" id="cds.evm.model.08.1222"/>
    </source>
</evidence>
<sequence length="92" mass="10150">MSLKNEEEFVRTITSSERPIFVDLEELVLGDDGQPTHDAVRSQAQKLASTLDEQAHEARIFRDSTPPAPSPPLEDPLLGLSASIPRTSRLLN</sequence>
<dbReference type="Proteomes" id="UP000596661">
    <property type="component" value="Chromosome 8"/>
</dbReference>
<evidence type="ECO:0000313" key="3">
    <source>
        <dbReference type="Proteomes" id="UP000596661"/>
    </source>
</evidence>
<dbReference type="EMBL" id="UZAU01000706">
    <property type="status" value="NOT_ANNOTATED_CDS"/>
    <property type="molecule type" value="Genomic_DNA"/>
</dbReference>
<dbReference type="AlphaFoldDB" id="A0A803Q803"/>
<reference evidence="2" key="1">
    <citation type="submission" date="2018-11" db="EMBL/GenBank/DDBJ databases">
        <authorList>
            <person name="Grassa J C."/>
        </authorList>
    </citation>
    <scope>NUCLEOTIDE SEQUENCE [LARGE SCALE GENOMIC DNA]</scope>
</reference>
<evidence type="ECO:0000256" key="1">
    <source>
        <dbReference type="SAM" id="MobiDB-lite"/>
    </source>
</evidence>
<reference evidence="2" key="2">
    <citation type="submission" date="2021-03" db="UniProtKB">
        <authorList>
            <consortium name="EnsemblPlants"/>
        </authorList>
    </citation>
    <scope>IDENTIFICATION</scope>
</reference>
<dbReference type="Gramene" id="evm.model.08.1222">
    <property type="protein sequence ID" value="cds.evm.model.08.1222"/>
    <property type="gene ID" value="evm.TU.08.1222"/>
</dbReference>